<evidence type="ECO:0000313" key="2">
    <source>
        <dbReference type="EMBL" id="GET12107.1"/>
    </source>
</evidence>
<gene>
    <name evidence="2" type="ORF">SN811_06070</name>
</gene>
<dbReference type="Pfam" id="PF08937">
    <property type="entry name" value="ThsB_TIR"/>
    <property type="match status" value="1"/>
</dbReference>
<dbReference type="InterPro" id="IPR015032">
    <property type="entry name" value="ThsB__TIR-like_domain"/>
</dbReference>
<dbReference type="EMBL" id="BLAP01000029">
    <property type="protein sequence ID" value="GET12107.1"/>
    <property type="molecule type" value="Genomic_DNA"/>
</dbReference>
<proteinExistence type="predicted"/>
<accession>A0A6F9Y3S2</accession>
<dbReference type="Proteomes" id="UP000494160">
    <property type="component" value="Unassembled WGS sequence"/>
</dbReference>
<protein>
    <recommendedName>
        <fullName evidence="1">Thoeris protein ThsB TIR-like domain-containing protein</fullName>
    </recommendedName>
</protein>
<comment type="caution">
    <text evidence="2">The sequence shown here is derived from an EMBL/GenBank/DDBJ whole genome shotgun (WGS) entry which is preliminary data.</text>
</comment>
<organism evidence="2">
    <name type="scientific">Ligilactobacillus agilis</name>
    <dbReference type="NCBI Taxonomy" id="1601"/>
    <lineage>
        <taxon>Bacteria</taxon>
        <taxon>Bacillati</taxon>
        <taxon>Bacillota</taxon>
        <taxon>Bacilli</taxon>
        <taxon>Lactobacillales</taxon>
        <taxon>Lactobacillaceae</taxon>
        <taxon>Ligilactobacillus</taxon>
    </lineage>
</organism>
<evidence type="ECO:0000259" key="1">
    <source>
        <dbReference type="Pfam" id="PF08937"/>
    </source>
</evidence>
<name>A0A6F9Y3S2_9LACO</name>
<dbReference type="AlphaFoldDB" id="A0A6F9Y3S2"/>
<sequence length="193" mass="22715">MSHKCFISFKTEDSDYKQEIQEMDDLDIIDKSLNDPINSDNEDYIMQKIREDYLNDSTVTICLIGNHSAENSILENQSYIKRELQASLYNKPNGILGIVLPNMYNKIYKGKYTCSECGQEHNFVNINNDTTIREFNYNYYLPLDEDKCAWSESDRYCVLVKWDDFIESPNTYIEKAFNKRNDDIVSKIKVYPD</sequence>
<feature type="domain" description="Thoeris protein ThsB TIR-like" evidence="1">
    <location>
        <begin position="6"/>
        <end position="102"/>
    </location>
</feature>
<reference evidence="2" key="1">
    <citation type="submission" date="2019-10" db="EMBL/GenBank/DDBJ databases">
        <title>Lactobacillus agilis SN811 Whole Genome Sequencing Project.</title>
        <authorList>
            <person name="Suzuki S."/>
            <person name="Endo A."/>
            <person name="Maeno S."/>
            <person name="Shiwa Y."/>
            <person name="Matsutani M."/>
            <person name="Kajikawa A."/>
        </authorList>
    </citation>
    <scope>NUCLEOTIDE SEQUENCE</scope>
    <source>
        <strain evidence="2">SN811</strain>
    </source>
</reference>
<dbReference type="RefSeq" id="WP_172577033.1">
    <property type="nucleotide sequence ID" value="NZ_BLAP01000029.1"/>
</dbReference>